<protein>
    <recommendedName>
        <fullName evidence="4">Guanine nucleotide-binding protein-like 1</fullName>
    </recommendedName>
</protein>
<dbReference type="GO" id="GO:0005525">
    <property type="term" value="F:GTP binding"/>
    <property type="evidence" value="ECO:0007669"/>
    <property type="project" value="UniProtKB-KW"/>
</dbReference>
<evidence type="ECO:0000256" key="2">
    <source>
        <dbReference type="ARBA" id="ARBA00023134"/>
    </source>
</evidence>
<gene>
    <name evidence="7" type="ORF">M408DRAFT_18766</name>
</gene>
<dbReference type="PANTHER" id="PTHR45709:SF3">
    <property type="entry name" value="GUANINE NUCLEOTIDE-BINDING PROTEIN-LIKE 1"/>
    <property type="match status" value="1"/>
</dbReference>
<evidence type="ECO:0000256" key="3">
    <source>
        <dbReference type="ARBA" id="ARBA00037770"/>
    </source>
</evidence>
<feature type="region of interest" description="Disordered" evidence="5">
    <location>
        <begin position="592"/>
        <end position="646"/>
    </location>
</feature>
<feature type="compositionally biased region" description="Basic residues" evidence="5">
    <location>
        <begin position="1"/>
        <end position="11"/>
    </location>
</feature>
<evidence type="ECO:0000259" key="6">
    <source>
        <dbReference type="Pfam" id="PF01926"/>
    </source>
</evidence>
<dbReference type="STRING" id="933852.A0A0C3BQM9"/>
<dbReference type="AlphaFoldDB" id="A0A0C3BQM9"/>
<organism evidence="7 8">
    <name type="scientific">Serendipita vermifera MAFF 305830</name>
    <dbReference type="NCBI Taxonomy" id="933852"/>
    <lineage>
        <taxon>Eukaryota</taxon>
        <taxon>Fungi</taxon>
        <taxon>Dikarya</taxon>
        <taxon>Basidiomycota</taxon>
        <taxon>Agaricomycotina</taxon>
        <taxon>Agaricomycetes</taxon>
        <taxon>Sebacinales</taxon>
        <taxon>Serendipitaceae</taxon>
        <taxon>Serendipita</taxon>
    </lineage>
</organism>
<dbReference type="InterPro" id="IPR006073">
    <property type="entry name" value="GTP-bd"/>
</dbReference>
<dbReference type="Proteomes" id="UP000054097">
    <property type="component" value="Unassembled WGS sequence"/>
</dbReference>
<evidence type="ECO:0000256" key="4">
    <source>
        <dbReference type="ARBA" id="ARBA00039902"/>
    </source>
</evidence>
<dbReference type="EMBL" id="KN824277">
    <property type="protein sequence ID" value="KIM33746.1"/>
    <property type="molecule type" value="Genomic_DNA"/>
</dbReference>
<feature type="region of interest" description="Disordered" evidence="5">
    <location>
        <begin position="491"/>
        <end position="516"/>
    </location>
</feature>
<comment type="function">
    <text evidence="3">Possible regulatory or functional link with the histocompatibility cluster.</text>
</comment>
<feature type="compositionally biased region" description="Basic and acidic residues" evidence="5">
    <location>
        <begin position="491"/>
        <end position="509"/>
    </location>
</feature>
<dbReference type="HOGENOM" id="CLU_013649_2_0_1"/>
<proteinExistence type="predicted"/>
<dbReference type="Gene3D" id="3.40.50.300">
    <property type="entry name" value="P-loop containing nucleotide triphosphate hydrolases"/>
    <property type="match status" value="1"/>
</dbReference>
<feature type="domain" description="G" evidence="6">
    <location>
        <begin position="380"/>
        <end position="442"/>
    </location>
</feature>
<evidence type="ECO:0000256" key="5">
    <source>
        <dbReference type="SAM" id="MobiDB-lite"/>
    </source>
</evidence>
<name>A0A0C3BQM9_SERVB</name>
<feature type="compositionally biased region" description="Basic and acidic residues" evidence="5">
    <location>
        <begin position="12"/>
        <end position="26"/>
    </location>
</feature>
<dbReference type="SUPFAM" id="SSF52540">
    <property type="entry name" value="P-loop containing nucleoside triphosphate hydrolases"/>
    <property type="match status" value="1"/>
</dbReference>
<sequence>MPRKKPTSAKQHKAEMQLKRAVKRGDVPPPPKQSAKRKRPGGGGERSTAGQLAGAGAMGVGTRKLESRFLKMDKEWLEHARFVASTTPLVRPIPFEAAVLDLPRICGETHGITLTAPKRPKWKYDQTKKEVEKNEEGLFAKWLKETDESVKRWQRSPITSQRSDGGEDSDPSDEKQVTSTSFERSPTYFERNLEVWRQLWRVTEISQILMVLVDSRAPMIHLPQSLTQYLQGLRPLPEIIFVLTKVDLVGPERASAWETYLSSLYPKVQIVRAESYKERVGVSTDGRGAKKFVDPHIPPTLLSDLHSALKLAHKRLLEPPPEVREDERRLKGWKPSVRENIDWDAVLDGGRGNDPQEVSESIAVVSSEEAAEELEKRYITIGLIGQPNVGKSSLLNAIFGTHKVRASRTPGKALTVEPSQTKHFQTLFWSPEVRLVDCPGLVFPGLVPLEMQVLAGIIPIAQVASIPSCIQFIGEHIALENVLSLVHPDAKETDQEDKRTWRTGMEKGKANGISATGSDVAPKSWTAMDLMIAYAADKGWLTAKAGRPDVNRAGNAILRLCAEGRGLKWGFWPPGSQAKTSQEEGKGIWIEGISPSTDTWDSDSIESGGEQNEAENEGVEESDRTSDSGESGDESEGTDLIAIAGGSRFGALSLNDES</sequence>
<feature type="region of interest" description="Disordered" evidence="5">
    <location>
        <begin position="1"/>
        <end position="61"/>
    </location>
</feature>
<reference evidence="8" key="2">
    <citation type="submission" date="2015-01" db="EMBL/GenBank/DDBJ databases">
        <title>Evolutionary Origins and Diversification of the Mycorrhizal Mutualists.</title>
        <authorList>
            <consortium name="DOE Joint Genome Institute"/>
            <consortium name="Mycorrhizal Genomics Consortium"/>
            <person name="Kohler A."/>
            <person name="Kuo A."/>
            <person name="Nagy L.G."/>
            <person name="Floudas D."/>
            <person name="Copeland A."/>
            <person name="Barry K.W."/>
            <person name="Cichocki N."/>
            <person name="Veneault-Fourrey C."/>
            <person name="LaButti K."/>
            <person name="Lindquist E.A."/>
            <person name="Lipzen A."/>
            <person name="Lundell T."/>
            <person name="Morin E."/>
            <person name="Murat C."/>
            <person name="Riley R."/>
            <person name="Ohm R."/>
            <person name="Sun H."/>
            <person name="Tunlid A."/>
            <person name="Henrissat B."/>
            <person name="Grigoriev I.V."/>
            <person name="Hibbett D.S."/>
            <person name="Martin F."/>
        </authorList>
    </citation>
    <scope>NUCLEOTIDE SEQUENCE [LARGE SCALE GENOMIC DNA]</scope>
    <source>
        <strain evidence="8">MAFF 305830</strain>
    </source>
</reference>
<keyword evidence="8" id="KW-1185">Reference proteome</keyword>
<evidence type="ECO:0000313" key="7">
    <source>
        <dbReference type="EMBL" id="KIM33746.1"/>
    </source>
</evidence>
<keyword evidence="1" id="KW-0547">Nucleotide-binding</keyword>
<evidence type="ECO:0000313" key="8">
    <source>
        <dbReference type="Proteomes" id="UP000054097"/>
    </source>
</evidence>
<dbReference type="GO" id="GO:0003924">
    <property type="term" value="F:GTPase activity"/>
    <property type="evidence" value="ECO:0007669"/>
    <property type="project" value="InterPro"/>
</dbReference>
<keyword evidence="2" id="KW-0342">GTP-binding</keyword>
<evidence type="ECO:0000256" key="1">
    <source>
        <dbReference type="ARBA" id="ARBA00022741"/>
    </source>
</evidence>
<dbReference type="Pfam" id="PF01926">
    <property type="entry name" value="MMR_HSR1"/>
    <property type="match status" value="1"/>
</dbReference>
<dbReference type="PANTHER" id="PTHR45709">
    <property type="entry name" value="LARGE SUBUNIT GTPASE 1 HOMOLOG-RELATED"/>
    <property type="match status" value="1"/>
</dbReference>
<feature type="region of interest" description="Disordered" evidence="5">
    <location>
        <begin position="153"/>
        <end position="181"/>
    </location>
</feature>
<dbReference type="OrthoDB" id="61815at2759"/>
<accession>A0A0C3BQM9</accession>
<reference evidence="7 8" key="1">
    <citation type="submission" date="2014-04" db="EMBL/GenBank/DDBJ databases">
        <authorList>
            <consortium name="DOE Joint Genome Institute"/>
            <person name="Kuo A."/>
            <person name="Zuccaro A."/>
            <person name="Kohler A."/>
            <person name="Nagy L.G."/>
            <person name="Floudas D."/>
            <person name="Copeland A."/>
            <person name="Barry K.W."/>
            <person name="Cichocki N."/>
            <person name="Veneault-Fourrey C."/>
            <person name="LaButti K."/>
            <person name="Lindquist E.A."/>
            <person name="Lipzen A."/>
            <person name="Lundell T."/>
            <person name="Morin E."/>
            <person name="Murat C."/>
            <person name="Sun H."/>
            <person name="Tunlid A."/>
            <person name="Henrissat B."/>
            <person name="Grigoriev I.V."/>
            <person name="Hibbett D.S."/>
            <person name="Martin F."/>
            <person name="Nordberg H.P."/>
            <person name="Cantor M.N."/>
            <person name="Hua S.X."/>
        </authorList>
    </citation>
    <scope>NUCLEOTIDE SEQUENCE [LARGE SCALE GENOMIC DNA]</scope>
    <source>
        <strain evidence="7 8">MAFF 305830</strain>
    </source>
</reference>
<dbReference type="InterPro" id="IPR027417">
    <property type="entry name" value="P-loop_NTPase"/>
</dbReference>
<dbReference type="InterPro" id="IPR043358">
    <property type="entry name" value="GNL1-like"/>
</dbReference>